<name>A0A9W3BDB0_BIOGL</name>
<dbReference type="SUPFAM" id="SSF48452">
    <property type="entry name" value="TPR-like"/>
    <property type="match status" value="1"/>
</dbReference>
<evidence type="ECO:0000313" key="3">
    <source>
        <dbReference type="Proteomes" id="UP001165740"/>
    </source>
</evidence>
<dbReference type="OrthoDB" id="2017782at2759"/>
<dbReference type="InterPro" id="IPR019734">
    <property type="entry name" value="TPR_rpt"/>
</dbReference>
<dbReference type="InterPro" id="IPR051966">
    <property type="entry name" value="RPAP3"/>
</dbReference>
<keyword evidence="3" id="KW-1185">Reference proteome</keyword>
<dbReference type="RefSeq" id="XP_055897477.1">
    <property type="nucleotide sequence ID" value="XM_056041502.1"/>
</dbReference>
<dbReference type="PROSITE" id="PS50005">
    <property type="entry name" value="TPR"/>
    <property type="match status" value="2"/>
</dbReference>
<dbReference type="Pfam" id="PF13181">
    <property type="entry name" value="TPR_8"/>
    <property type="match status" value="1"/>
</dbReference>
<evidence type="ECO:0000313" key="4">
    <source>
        <dbReference type="RefSeq" id="XP_055897477.1"/>
    </source>
</evidence>
<keyword evidence="1 2" id="KW-0802">TPR repeat</keyword>
<feature type="repeat" description="TPR" evidence="2">
    <location>
        <begin position="14"/>
        <end position="47"/>
    </location>
</feature>
<accession>A0A9W3BDB0</accession>
<dbReference type="SMART" id="SM00028">
    <property type="entry name" value="TPR"/>
    <property type="match status" value="3"/>
</dbReference>
<proteinExistence type="predicted"/>
<dbReference type="GO" id="GO:0101031">
    <property type="term" value="C:protein folding chaperone complex"/>
    <property type="evidence" value="ECO:0007669"/>
    <property type="project" value="TreeGrafter"/>
</dbReference>
<dbReference type="Gene3D" id="1.25.40.10">
    <property type="entry name" value="Tetratricopeptide repeat domain"/>
    <property type="match status" value="1"/>
</dbReference>
<dbReference type="AlphaFoldDB" id="A0A9W3BDB0"/>
<evidence type="ECO:0000256" key="2">
    <source>
        <dbReference type="PROSITE-ProRule" id="PRU00339"/>
    </source>
</evidence>
<dbReference type="Proteomes" id="UP001165740">
    <property type="component" value="Chromosome 9"/>
</dbReference>
<dbReference type="GeneID" id="106080344"/>
<dbReference type="PANTHER" id="PTHR46423:SF1">
    <property type="entry name" value="RNA POLYMERASE II-ASSOCIATED PROTEIN 3"/>
    <property type="match status" value="1"/>
</dbReference>
<dbReference type="InterPro" id="IPR011990">
    <property type="entry name" value="TPR-like_helical_dom_sf"/>
</dbReference>
<organism evidence="3 4">
    <name type="scientific">Biomphalaria glabrata</name>
    <name type="common">Bloodfluke planorb</name>
    <name type="synonym">Freshwater snail</name>
    <dbReference type="NCBI Taxonomy" id="6526"/>
    <lineage>
        <taxon>Eukaryota</taxon>
        <taxon>Metazoa</taxon>
        <taxon>Spiralia</taxon>
        <taxon>Lophotrochozoa</taxon>
        <taxon>Mollusca</taxon>
        <taxon>Gastropoda</taxon>
        <taxon>Heterobranchia</taxon>
        <taxon>Euthyneura</taxon>
        <taxon>Panpulmonata</taxon>
        <taxon>Hygrophila</taxon>
        <taxon>Lymnaeoidea</taxon>
        <taxon>Planorbidae</taxon>
        <taxon>Biomphalaria</taxon>
    </lineage>
</organism>
<gene>
    <name evidence="4" type="primary">LOC106080344</name>
</gene>
<reference evidence="4" key="1">
    <citation type="submission" date="2025-08" db="UniProtKB">
        <authorList>
            <consortium name="RefSeq"/>
        </authorList>
    </citation>
    <scope>IDENTIFICATION</scope>
</reference>
<feature type="repeat" description="TPR" evidence="2">
    <location>
        <begin position="82"/>
        <end position="115"/>
    </location>
</feature>
<dbReference type="Pfam" id="PF13414">
    <property type="entry name" value="TPR_11"/>
    <property type="match status" value="1"/>
</dbReference>
<evidence type="ECO:0000256" key="1">
    <source>
        <dbReference type="ARBA" id="ARBA00022803"/>
    </source>
</evidence>
<sequence length="487" mass="55450">MFPTEHREDWQTLLCEEKNKGNEFYKLGQLEQAIEAYSKGLRLDPTNSLLLTNRAQAFLKLNKYAECESDCTLSLTGAPLFVKSYLRRATARLALEKLEEAVRDFQRVLELEPNNKHAKMEIERLKNGKSVKNCSHDKYSHVSDGANIPTKVNQQDLSHTYGQHECQMSEGEQESNLHKLYNNCVKNPGHTRFIPLNKLSIQHLPDDYQDNELYELIKAVADLTVRVSVTLISPHRPEFFPQSSVKYPFFNMGGNVNLRSGTGQLDVLIYEEGCGYNSLGRRHGAVTGNKYDVDYKTCPCQNCQHSSKPSTIWWEVTIHTATHVVFDDIEGQHTSCRLFFDERNSPKLILDNVKVEFAHVESDRCRMKYVTCDVVLGNKLSTMTEKRTALWNKVYTKYMNKSNNRLTFIVSHPHGCIKQVSIGQWEGNFKVGSMNDNFDLTKLTYDTCTCPGSSGAHIYFVGFATSHIHNGCLDCGHNYSSVGAFRK</sequence>
<dbReference type="PROSITE" id="PS50293">
    <property type="entry name" value="TPR_REGION"/>
    <property type="match status" value="1"/>
</dbReference>
<protein>
    <submittedName>
        <fullName evidence="4">Uncharacterized protein LOC106080344 isoform X1</fullName>
    </submittedName>
</protein>
<dbReference type="PANTHER" id="PTHR46423">
    <property type="entry name" value="RNA POLYMERASE II-ASSOCIATED PROTEIN 3"/>
    <property type="match status" value="1"/>
</dbReference>